<proteinExistence type="predicted"/>
<dbReference type="PATRIC" id="fig|1122241.3.peg.2764"/>
<keyword evidence="2" id="KW-1185">Reference proteome</keyword>
<evidence type="ECO:0000313" key="2">
    <source>
        <dbReference type="Proteomes" id="UP000075670"/>
    </source>
</evidence>
<accession>A0A151AU40</accession>
<name>A0A151AU40_9FIRM</name>
<dbReference type="Pfam" id="PF14035">
    <property type="entry name" value="YlzJ"/>
    <property type="match status" value="1"/>
</dbReference>
<comment type="caution">
    <text evidence="1">The sequence shown here is derived from an EMBL/GenBank/DDBJ whole genome shotgun (WGS) entry which is preliminary data.</text>
</comment>
<evidence type="ECO:0008006" key="3">
    <source>
        <dbReference type="Google" id="ProtNLM"/>
    </source>
</evidence>
<organism evidence="1 2">
    <name type="scientific">Moorella mulderi DSM 14980</name>
    <dbReference type="NCBI Taxonomy" id="1122241"/>
    <lineage>
        <taxon>Bacteria</taxon>
        <taxon>Bacillati</taxon>
        <taxon>Bacillota</taxon>
        <taxon>Clostridia</taxon>
        <taxon>Neomoorellales</taxon>
        <taxon>Neomoorellaceae</taxon>
        <taxon>Neomoorella</taxon>
    </lineage>
</organism>
<dbReference type="OrthoDB" id="1683573at2"/>
<dbReference type="InterPro" id="IPR025619">
    <property type="entry name" value="YlzJ"/>
</dbReference>
<dbReference type="RefSeq" id="WP_062285372.1">
    <property type="nucleotide sequence ID" value="NZ_LTBC01000015.1"/>
</dbReference>
<gene>
    <name evidence="1" type="ORF">MOMUL_26010</name>
</gene>
<protein>
    <recommendedName>
        <fullName evidence="3">YlzJ-like protein</fullName>
    </recommendedName>
</protein>
<evidence type="ECO:0000313" key="1">
    <source>
        <dbReference type="EMBL" id="KYH31070.1"/>
    </source>
</evidence>
<dbReference type="AlphaFoldDB" id="A0A151AU40"/>
<sequence>MYIYSPMPWELIWEGAENFCPLHQEIKVGHLTLEIEPLSFNQARVVRLISTDPADYLAGPYQPGAILEFAPRRVFNPV</sequence>
<dbReference type="EMBL" id="LTBC01000015">
    <property type="protein sequence ID" value="KYH31070.1"/>
    <property type="molecule type" value="Genomic_DNA"/>
</dbReference>
<reference evidence="1 2" key="1">
    <citation type="submission" date="2016-02" db="EMBL/GenBank/DDBJ databases">
        <title>Genome sequence of Moorella mulderi DSM 14980.</title>
        <authorList>
            <person name="Poehlein A."/>
            <person name="Daniel R."/>
        </authorList>
    </citation>
    <scope>NUCLEOTIDE SEQUENCE [LARGE SCALE GENOMIC DNA]</scope>
    <source>
        <strain evidence="1 2">DSM 14980</strain>
    </source>
</reference>
<dbReference type="Proteomes" id="UP000075670">
    <property type="component" value="Unassembled WGS sequence"/>
</dbReference>